<gene>
    <name evidence="2" type="ORF">PSYICH_LOCUS1572</name>
</gene>
<dbReference type="EMBL" id="OV651822">
    <property type="protein sequence ID" value="CAH1100670.1"/>
    <property type="molecule type" value="Genomic_DNA"/>
</dbReference>
<dbReference type="OrthoDB" id="6713018at2759"/>
<dbReference type="Pfam" id="PF21738">
    <property type="entry name" value="DJR-like_dom"/>
    <property type="match status" value="1"/>
</dbReference>
<reference evidence="2" key="1">
    <citation type="submission" date="2022-01" db="EMBL/GenBank/DDBJ databases">
        <authorList>
            <person name="King R."/>
        </authorList>
    </citation>
    <scope>NUCLEOTIDE SEQUENCE</scope>
</reference>
<organism evidence="2 3">
    <name type="scientific">Psylliodes chrysocephalus</name>
    <dbReference type="NCBI Taxonomy" id="3402493"/>
    <lineage>
        <taxon>Eukaryota</taxon>
        <taxon>Metazoa</taxon>
        <taxon>Ecdysozoa</taxon>
        <taxon>Arthropoda</taxon>
        <taxon>Hexapoda</taxon>
        <taxon>Insecta</taxon>
        <taxon>Pterygota</taxon>
        <taxon>Neoptera</taxon>
        <taxon>Endopterygota</taxon>
        <taxon>Coleoptera</taxon>
        <taxon>Polyphaga</taxon>
        <taxon>Cucujiformia</taxon>
        <taxon>Chrysomeloidea</taxon>
        <taxon>Chrysomelidae</taxon>
        <taxon>Galerucinae</taxon>
        <taxon>Alticini</taxon>
        <taxon>Psylliodes</taxon>
    </lineage>
</organism>
<dbReference type="PANTHER" id="PTHR36159:SF1">
    <property type="entry name" value="RETROVIRUS-RELATED POL POLYPROTEIN FROM TRANSPOSON 412-LIKE PROTEIN"/>
    <property type="match status" value="1"/>
</dbReference>
<feature type="domain" description="Double jelly roll-like" evidence="1">
    <location>
        <begin position="75"/>
        <end position="122"/>
    </location>
</feature>
<sequence length="122" mass="14257">MAVLYVTGQPFNDTTIDDYQFYTYQPFITGKLNYNDEIRIPIQDLDAYTLPSKSYLYIEEKLLTDAGKVPTKLQFINNAVAFLFRELRYELNSIVIDYVRDIGLVSTMKNYLSLNENESVRM</sequence>
<protein>
    <recommendedName>
        <fullName evidence="1">Double jelly roll-like domain-containing protein</fullName>
    </recommendedName>
</protein>
<dbReference type="Proteomes" id="UP001153636">
    <property type="component" value="Chromosome 10"/>
</dbReference>
<dbReference type="AlphaFoldDB" id="A0A9P0G8C9"/>
<accession>A0A9P0G8C9</accession>
<evidence type="ECO:0000259" key="1">
    <source>
        <dbReference type="Pfam" id="PF21738"/>
    </source>
</evidence>
<evidence type="ECO:0000313" key="3">
    <source>
        <dbReference type="Proteomes" id="UP001153636"/>
    </source>
</evidence>
<evidence type="ECO:0000313" key="2">
    <source>
        <dbReference type="EMBL" id="CAH1100670.1"/>
    </source>
</evidence>
<dbReference type="PANTHER" id="PTHR36159">
    <property type="entry name" value="PROTEIN CBG23766"/>
    <property type="match status" value="1"/>
</dbReference>
<name>A0A9P0G8C9_9CUCU</name>
<dbReference type="InterPro" id="IPR049512">
    <property type="entry name" value="DJR-like_dom"/>
</dbReference>
<proteinExistence type="predicted"/>
<keyword evidence="3" id="KW-1185">Reference proteome</keyword>